<evidence type="ECO:0000313" key="1">
    <source>
        <dbReference type="EMBL" id="KAJ0173625.1"/>
    </source>
</evidence>
<proteinExistence type="predicted"/>
<gene>
    <name evidence="1" type="ORF">K1T71_010774</name>
</gene>
<sequence>MFGLCNFVKKLATSGSTPLNQQIRNTFILKRRTPLPLHKKEGRPIKMRSRHFVYELIQDTNVLKQPDVSIILKQFVNGVGSAGDKLTMRPKKAYEDFLLPGLAVYATPENVEKYKIDENKRKMDDAFSSPYVKRTIRCLSYIVLQITMSKTQPWVLEPWHIRASFRKSGFFVPEYAIEMPPHEIKGPDLTLQSKEFYITVTINKTEKVNVRCRIHHWATGLERLPWEENHWKKPYEALFPEQAQVLESMPLPK</sequence>
<dbReference type="Proteomes" id="UP000824533">
    <property type="component" value="Linkage Group LG19"/>
</dbReference>
<protein>
    <submittedName>
        <fullName evidence="1">Uncharacterized protein</fullName>
    </submittedName>
</protein>
<dbReference type="EMBL" id="CM034405">
    <property type="protein sequence ID" value="KAJ0173625.1"/>
    <property type="molecule type" value="Genomic_DNA"/>
</dbReference>
<organism evidence="1 2">
    <name type="scientific">Dendrolimus kikuchii</name>
    <dbReference type="NCBI Taxonomy" id="765133"/>
    <lineage>
        <taxon>Eukaryota</taxon>
        <taxon>Metazoa</taxon>
        <taxon>Ecdysozoa</taxon>
        <taxon>Arthropoda</taxon>
        <taxon>Hexapoda</taxon>
        <taxon>Insecta</taxon>
        <taxon>Pterygota</taxon>
        <taxon>Neoptera</taxon>
        <taxon>Endopterygota</taxon>
        <taxon>Lepidoptera</taxon>
        <taxon>Glossata</taxon>
        <taxon>Ditrysia</taxon>
        <taxon>Bombycoidea</taxon>
        <taxon>Lasiocampidae</taxon>
        <taxon>Dendrolimus</taxon>
    </lineage>
</organism>
<accession>A0ACC1CPW2</accession>
<name>A0ACC1CPW2_9NEOP</name>
<reference evidence="1 2" key="1">
    <citation type="journal article" date="2021" name="Front. Genet.">
        <title>Chromosome-Level Genome Assembly Reveals Significant Gene Expansion in the Toll and IMD Signaling Pathways of Dendrolimus kikuchii.</title>
        <authorList>
            <person name="Zhou J."/>
            <person name="Wu P."/>
            <person name="Xiong Z."/>
            <person name="Liu N."/>
            <person name="Zhao N."/>
            <person name="Ji M."/>
            <person name="Qiu Y."/>
            <person name="Yang B."/>
        </authorList>
    </citation>
    <scope>NUCLEOTIDE SEQUENCE [LARGE SCALE GENOMIC DNA]</scope>
    <source>
        <strain evidence="1">Ann1</strain>
    </source>
</reference>
<keyword evidence="2" id="KW-1185">Reference proteome</keyword>
<comment type="caution">
    <text evidence="1">The sequence shown here is derived from an EMBL/GenBank/DDBJ whole genome shotgun (WGS) entry which is preliminary data.</text>
</comment>
<evidence type="ECO:0000313" key="2">
    <source>
        <dbReference type="Proteomes" id="UP000824533"/>
    </source>
</evidence>